<evidence type="ECO:0000313" key="10">
    <source>
        <dbReference type="EMBL" id="GAA1662209.1"/>
    </source>
</evidence>
<comment type="similarity">
    <text evidence="2 6">Belongs to the acyl-CoA dehydrogenase family.</text>
</comment>
<dbReference type="SUPFAM" id="SSF47203">
    <property type="entry name" value="Acyl-CoA dehydrogenase C-terminal domain-like"/>
    <property type="match status" value="1"/>
</dbReference>
<keyword evidence="11" id="KW-1185">Reference proteome</keyword>
<evidence type="ECO:0000256" key="6">
    <source>
        <dbReference type="RuleBase" id="RU362125"/>
    </source>
</evidence>
<evidence type="ECO:0000256" key="2">
    <source>
        <dbReference type="ARBA" id="ARBA00009347"/>
    </source>
</evidence>
<comment type="caution">
    <text evidence="10">The sequence shown here is derived from an EMBL/GenBank/DDBJ whole genome shotgun (WGS) entry which is preliminary data.</text>
</comment>
<evidence type="ECO:0000256" key="3">
    <source>
        <dbReference type="ARBA" id="ARBA00022630"/>
    </source>
</evidence>
<dbReference type="Pfam" id="PF02771">
    <property type="entry name" value="Acyl-CoA_dh_N"/>
    <property type="match status" value="1"/>
</dbReference>
<gene>
    <name evidence="10" type="ORF">GCM10009765_09570</name>
</gene>
<dbReference type="Pfam" id="PF00441">
    <property type="entry name" value="Acyl-CoA_dh_1"/>
    <property type="match status" value="1"/>
</dbReference>
<feature type="domain" description="Acyl-CoA oxidase/dehydrogenase middle" evidence="8">
    <location>
        <begin position="125"/>
        <end position="219"/>
    </location>
</feature>
<dbReference type="InterPro" id="IPR046373">
    <property type="entry name" value="Acyl-CoA_Oxase/DH_mid-dom_sf"/>
</dbReference>
<reference evidence="11" key="1">
    <citation type="journal article" date="2019" name="Int. J. Syst. Evol. Microbiol.">
        <title>The Global Catalogue of Microorganisms (GCM) 10K type strain sequencing project: providing services to taxonomists for standard genome sequencing and annotation.</title>
        <authorList>
            <consortium name="The Broad Institute Genomics Platform"/>
            <consortium name="The Broad Institute Genome Sequencing Center for Infectious Disease"/>
            <person name="Wu L."/>
            <person name="Ma J."/>
        </authorList>
    </citation>
    <scope>NUCLEOTIDE SEQUENCE [LARGE SCALE GENOMIC DNA]</scope>
    <source>
        <strain evidence="11">JCM 14718</strain>
    </source>
</reference>
<dbReference type="InterPro" id="IPR009100">
    <property type="entry name" value="AcylCoA_DH/oxidase_NM_dom_sf"/>
</dbReference>
<dbReference type="InterPro" id="IPR037069">
    <property type="entry name" value="AcylCoA_DH/ox_N_sf"/>
</dbReference>
<name>A0ABP4RUQ5_9ACTN</name>
<dbReference type="PANTHER" id="PTHR43292">
    <property type="entry name" value="ACYL-COA DEHYDROGENASE"/>
    <property type="match status" value="1"/>
</dbReference>
<feature type="domain" description="Acyl-CoA dehydrogenase/oxidase C-terminal" evidence="7">
    <location>
        <begin position="232"/>
        <end position="382"/>
    </location>
</feature>
<evidence type="ECO:0000313" key="11">
    <source>
        <dbReference type="Proteomes" id="UP001500618"/>
    </source>
</evidence>
<dbReference type="InterPro" id="IPR006091">
    <property type="entry name" value="Acyl-CoA_Oxase/DH_mid-dom"/>
</dbReference>
<accession>A0ABP4RUQ5</accession>
<dbReference type="RefSeq" id="WP_344307488.1">
    <property type="nucleotide sequence ID" value="NZ_BAAANY010000003.1"/>
</dbReference>
<dbReference type="Pfam" id="PF02770">
    <property type="entry name" value="Acyl-CoA_dh_M"/>
    <property type="match status" value="1"/>
</dbReference>
<dbReference type="InterPro" id="IPR009075">
    <property type="entry name" value="AcylCo_DH/oxidase_C"/>
</dbReference>
<evidence type="ECO:0000259" key="7">
    <source>
        <dbReference type="Pfam" id="PF00441"/>
    </source>
</evidence>
<feature type="domain" description="Acyl-CoA dehydrogenase/oxidase N-terminal" evidence="9">
    <location>
        <begin position="6"/>
        <end position="121"/>
    </location>
</feature>
<dbReference type="Gene3D" id="1.10.540.10">
    <property type="entry name" value="Acyl-CoA dehydrogenase/oxidase, N-terminal domain"/>
    <property type="match status" value="1"/>
</dbReference>
<dbReference type="SUPFAM" id="SSF56645">
    <property type="entry name" value="Acyl-CoA dehydrogenase NM domain-like"/>
    <property type="match status" value="1"/>
</dbReference>
<dbReference type="InterPro" id="IPR052161">
    <property type="entry name" value="Mycobact_Acyl-CoA_DH"/>
</dbReference>
<dbReference type="PANTHER" id="PTHR43292:SF4">
    <property type="entry name" value="ACYL-COA DEHYDROGENASE FADE34"/>
    <property type="match status" value="1"/>
</dbReference>
<evidence type="ECO:0000256" key="5">
    <source>
        <dbReference type="ARBA" id="ARBA00023002"/>
    </source>
</evidence>
<comment type="cofactor">
    <cofactor evidence="1 6">
        <name>FAD</name>
        <dbReference type="ChEBI" id="CHEBI:57692"/>
    </cofactor>
</comment>
<evidence type="ECO:0000259" key="8">
    <source>
        <dbReference type="Pfam" id="PF02770"/>
    </source>
</evidence>
<keyword evidence="5 6" id="KW-0560">Oxidoreductase</keyword>
<keyword evidence="4 6" id="KW-0274">FAD</keyword>
<evidence type="ECO:0000256" key="4">
    <source>
        <dbReference type="ARBA" id="ARBA00022827"/>
    </source>
</evidence>
<sequence length="407" mass="43182">MPNETVEQFAARARSWLAEQVQVSGGSTAAGQDPAGVDLAEQKRFQAALYDAGFVGITWPVEVGGQGLPEQYQQAWNDVVKDFDTPTGAFIIGIGMCGPTVADLGSDELKQRYLKPLLRGEEIWCQLFSEPGAGSDVASLQTRAVLDGGEWVVNGQKVWTSVAASANFGALLARTDPTKPKHGGITMFVVDMHDPGVTVRPLVDMSGGARFNEVFFDDVRISADAVIGEVDAGWAAAVTMLGHERVFIGGRVGPRSSPLDFDSLARVAREKDRADDPAVRDALAEVYLRQQSLRLLNALMREQADSGHPPGARGSISKLVGAQAAAFAADVAAEIAGPSAIAWEGDDTEATELARYVNSAPASAIAGGTSQIQRNIIGERVLGLPKETQVDRNIPFNQLKIGTQGSV</sequence>
<protein>
    <submittedName>
        <fullName evidence="10">Acyl-CoA dehydrogenase family protein</fullName>
    </submittedName>
</protein>
<evidence type="ECO:0000259" key="9">
    <source>
        <dbReference type="Pfam" id="PF02771"/>
    </source>
</evidence>
<evidence type="ECO:0000256" key="1">
    <source>
        <dbReference type="ARBA" id="ARBA00001974"/>
    </source>
</evidence>
<dbReference type="Gene3D" id="1.20.140.10">
    <property type="entry name" value="Butyryl-CoA Dehydrogenase, subunit A, domain 3"/>
    <property type="match status" value="1"/>
</dbReference>
<dbReference type="Proteomes" id="UP001500618">
    <property type="component" value="Unassembled WGS sequence"/>
</dbReference>
<dbReference type="EMBL" id="BAAANY010000003">
    <property type="protein sequence ID" value="GAA1662209.1"/>
    <property type="molecule type" value="Genomic_DNA"/>
</dbReference>
<proteinExistence type="inferred from homology"/>
<organism evidence="10 11">
    <name type="scientific">Fodinicola feengrottensis</name>
    <dbReference type="NCBI Taxonomy" id="435914"/>
    <lineage>
        <taxon>Bacteria</taxon>
        <taxon>Bacillati</taxon>
        <taxon>Actinomycetota</taxon>
        <taxon>Actinomycetes</taxon>
        <taxon>Mycobacteriales</taxon>
        <taxon>Fodinicola</taxon>
    </lineage>
</organism>
<dbReference type="Gene3D" id="2.40.110.10">
    <property type="entry name" value="Butyryl-CoA Dehydrogenase, subunit A, domain 2"/>
    <property type="match status" value="1"/>
</dbReference>
<dbReference type="InterPro" id="IPR036250">
    <property type="entry name" value="AcylCo_DH-like_C"/>
</dbReference>
<keyword evidence="3 6" id="KW-0285">Flavoprotein</keyword>
<dbReference type="InterPro" id="IPR013786">
    <property type="entry name" value="AcylCoA_DH/ox_N"/>
</dbReference>